<dbReference type="SMART" id="SM01371">
    <property type="entry name" value="TFIIA"/>
    <property type="match status" value="1"/>
</dbReference>
<dbReference type="Pfam" id="PF03153">
    <property type="entry name" value="TFIIA"/>
    <property type="match status" value="1"/>
</dbReference>
<evidence type="ECO:0000313" key="7">
    <source>
        <dbReference type="Proteomes" id="UP000002009"/>
    </source>
</evidence>
<dbReference type="RefSeq" id="XP_002507529.1">
    <property type="nucleotide sequence ID" value="XM_002507483.1"/>
</dbReference>
<evidence type="ECO:0000256" key="2">
    <source>
        <dbReference type="ARBA" id="ARBA00010059"/>
    </source>
</evidence>
<dbReference type="Gene3D" id="2.30.18.10">
    <property type="entry name" value="Transcription factor IIA (TFIIA), beta-barrel domain"/>
    <property type="match status" value="1"/>
</dbReference>
<dbReference type="InterPro" id="IPR004855">
    <property type="entry name" value="TFIIA_asu/bsu"/>
</dbReference>
<protein>
    <submittedName>
        <fullName evidence="6">Transcription factor IIA, alpha/beta subunit</fullName>
    </submittedName>
</protein>
<dbReference type="KEGG" id="mis:MICPUN_112730"/>
<dbReference type="Gene3D" id="1.10.287.100">
    <property type="match status" value="1"/>
</dbReference>
<feature type="region of interest" description="Disordered" evidence="5">
    <location>
        <begin position="88"/>
        <end position="107"/>
    </location>
</feature>
<dbReference type="OrthoDB" id="6275927at2759"/>
<comment type="similarity">
    <text evidence="2">Belongs to the TFIIA subunit 1 family.</text>
</comment>
<dbReference type="SUPFAM" id="SSF50784">
    <property type="entry name" value="Transcription factor IIA (TFIIA), beta-barrel domain"/>
    <property type="match status" value="1"/>
</dbReference>
<proteinExistence type="inferred from homology"/>
<dbReference type="eggNOG" id="KOG2652">
    <property type="taxonomic scope" value="Eukaryota"/>
</dbReference>
<dbReference type="GO" id="GO:0005672">
    <property type="term" value="C:transcription factor TFIIA complex"/>
    <property type="evidence" value="ECO:0007669"/>
    <property type="project" value="InterPro"/>
</dbReference>
<dbReference type="EMBL" id="CP001574">
    <property type="protein sequence ID" value="ACO68787.1"/>
    <property type="molecule type" value="Genomic_DNA"/>
</dbReference>
<name>C1FDH3_MICCC</name>
<reference evidence="6 7" key="1">
    <citation type="journal article" date="2009" name="Science">
        <title>Green evolution and dynamic adaptations revealed by genomes of the marine picoeukaryotes Micromonas.</title>
        <authorList>
            <person name="Worden A.Z."/>
            <person name="Lee J.H."/>
            <person name="Mock T."/>
            <person name="Rouze P."/>
            <person name="Simmons M.P."/>
            <person name="Aerts A.L."/>
            <person name="Allen A.E."/>
            <person name="Cuvelier M.L."/>
            <person name="Derelle E."/>
            <person name="Everett M.V."/>
            <person name="Foulon E."/>
            <person name="Grimwood J."/>
            <person name="Gundlach H."/>
            <person name="Henrissat B."/>
            <person name="Napoli C."/>
            <person name="McDonald S.M."/>
            <person name="Parker M.S."/>
            <person name="Rombauts S."/>
            <person name="Salamov A."/>
            <person name="Von Dassow P."/>
            <person name="Badger J.H."/>
            <person name="Coutinho P.M."/>
            <person name="Demir E."/>
            <person name="Dubchak I."/>
            <person name="Gentemann C."/>
            <person name="Eikrem W."/>
            <person name="Gready J.E."/>
            <person name="John U."/>
            <person name="Lanier W."/>
            <person name="Lindquist E.A."/>
            <person name="Lucas S."/>
            <person name="Mayer K.F."/>
            <person name="Moreau H."/>
            <person name="Not F."/>
            <person name="Otillar R."/>
            <person name="Panaud O."/>
            <person name="Pangilinan J."/>
            <person name="Paulsen I."/>
            <person name="Piegu B."/>
            <person name="Poliakov A."/>
            <person name="Robbens S."/>
            <person name="Schmutz J."/>
            <person name="Toulza E."/>
            <person name="Wyss T."/>
            <person name="Zelensky A."/>
            <person name="Zhou K."/>
            <person name="Armbrust E.V."/>
            <person name="Bhattacharya D."/>
            <person name="Goodenough U.W."/>
            <person name="Van de Peer Y."/>
            <person name="Grigoriev I.V."/>
        </authorList>
    </citation>
    <scope>NUCLEOTIDE SEQUENCE [LARGE SCALE GENOMIC DNA]</scope>
    <source>
        <strain evidence="7">RCC299 / NOUM17</strain>
    </source>
</reference>
<sequence length="157" mass="17606">MDVAPIYLQVIRNVIEGADFSTEQFEEASLTKLAKLWEQKVLESGSLRSFDSEIKTESRKRAVFDSHVATSSVEDTAKTVEGTKGAVRSDEILSSDTDDAEEGSDYDDDSKCLNLILAQFEKVARAKSKWKCVLKEGVMTLENRDILFGRGNGEFRW</sequence>
<dbReference type="AlphaFoldDB" id="C1FDH3"/>
<evidence type="ECO:0000256" key="1">
    <source>
        <dbReference type="ARBA" id="ARBA00004123"/>
    </source>
</evidence>
<dbReference type="PANTHER" id="PTHR12694:SF8">
    <property type="entry name" value="TRANSCRIPTION INITIATION FACTOR IIA SUBUNIT 1"/>
    <property type="match status" value="1"/>
</dbReference>
<dbReference type="Proteomes" id="UP000002009">
    <property type="component" value="Chromosome 1"/>
</dbReference>
<dbReference type="InParanoid" id="C1FDH3"/>
<evidence type="ECO:0000313" key="6">
    <source>
        <dbReference type="EMBL" id="ACO68787.1"/>
    </source>
</evidence>
<keyword evidence="7" id="KW-1185">Reference proteome</keyword>
<dbReference type="CDD" id="cd07976">
    <property type="entry name" value="TFIIA_alpha_beta_like"/>
    <property type="match status" value="1"/>
</dbReference>
<dbReference type="PANTHER" id="PTHR12694">
    <property type="entry name" value="TRANSCRIPTION INITIATION FACTOR IIA SUBUNIT 1"/>
    <property type="match status" value="1"/>
</dbReference>
<accession>C1FDH3</accession>
<feature type="compositionally biased region" description="Acidic residues" evidence="5">
    <location>
        <begin position="96"/>
        <end position="107"/>
    </location>
</feature>
<evidence type="ECO:0000256" key="4">
    <source>
        <dbReference type="ARBA" id="ARBA00023242"/>
    </source>
</evidence>
<keyword evidence="3" id="KW-0804">Transcription</keyword>
<evidence type="ECO:0000256" key="5">
    <source>
        <dbReference type="SAM" id="MobiDB-lite"/>
    </source>
</evidence>
<dbReference type="GO" id="GO:0006367">
    <property type="term" value="P:transcription initiation at RNA polymerase II promoter"/>
    <property type="evidence" value="ECO:0007669"/>
    <property type="project" value="InterPro"/>
</dbReference>
<gene>
    <name evidence="6" type="primary">TF2A1</name>
    <name evidence="6" type="ORF">MICPUN_112730</name>
</gene>
<dbReference type="STRING" id="296587.C1FDH3"/>
<keyword evidence="4" id="KW-0539">Nucleus</keyword>
<dbReference type="InterPro" id="IPR009088">
    <property type="entry name" value="TFIIA_b-brl"/>
</dbReference>
<evidence type="ECO:0000256" key="3">
    <source>
        <dbReference type="ARBA" id="ARBA00023163"/>
    </source>
</evidence>
<organism evidence="6 7">
    <name type="scientific">Micromonas commoda (strain RCC299 / NOUM17 / CCMP2709)</name>
    <name type="common">Picoplanktonic green alga</name>
    <dbReference type="NCBI Taxonomy" id="296587"/>
    <lineage>
        <taxon>Eukaryota</taxon>
        <taxon>Viridiplantae</taxon>
        <taxon>Chlorophyta</taxon>
        <taxon>Mamiellophyceae</taxon>
        <taxon>Mamiellales</taxon>
        <taxon>Mamiellaceae</taxon>
        <taxon>Micromonas</taxon>
    </lineage>
</organism>
<dbReference type="FunCoup" id="C1FDH3">
    <property type="interactions" value="1523"/>
</dbReference>
<comment type="subcellular location">
    <subcellularLocation>
        <location evidence="1">Nucleus</location>
    </subcellularLocation>
</comment>
<dbReference type="GeneID" id="8250068"/>